<organism evidence="2 3">
    <name type="scientific">Mycena rosella</name>
    <name type="common">Pink bonnet</name>
    <name type="synonym">Agaricus rosellus</name>
    <dbReference type="NCBI Taxonomy" id="1033263"/>
    <lineage>
        <taxon>Eukaryota</taxon>
        <taxon>Fungi</taxon>
        <taxon>Dikarya</taxon>
        <taxon>Basidiomycota</taxon>
        <taxon>Agaricomycotina</taxon>
        <taxon>Agaricomycetes</taxon>
        <taxon>Agaricomycetidae</taxon>
        <taxon>Agaricales</taxon>
        <taxon>Marasmiineae</taxon>
        <taxon>Mycenaceae</taxon>
        <taxon>Mycena</taxon>
    </lineage>
</organism>
<evidence type="ECO:0000256" key="1">
    <source>
        <dbReference type="SAM" id="MobiDB-lite"/>
    </source>
</evidence>
<comment type="caution">
    <text evidence="2">The sequence shown here is derived from an EMBL/GenBank/DDBJ whole genome shotgun (WGS) entry which is preliminary data.</text>
</comment>
<gene>
    <name evidence="2" type="ORF">B0H17DRAFT_1141509</name>
</gene>
<keyword evidence="3" id="KW-1185">Reference proteome</keyword>
<feature type="region of interest" description="Disordered" evidence="1">
    <location>
        <begin position="113"/>
        <end position="180"/>
    </location>
</feature>
<accession>A0AAD7CZG3</accession>
<name>A0AAD7CZG3_MYCRO</name>
<feature type="region of interest" description="Disordered" evidence="1">
    <location>
        <begin position="20"/>
        <end position="41"/>
    </location>
</feature>
<sequence length="269" mass="29022">MKRGWKSEGWQDAVDGLWNKLTTDLGNSNSGEQSEHARNDRRVGAASVAILSNVQNANETVEDVLHLDEEGGDKAEAATACEKGGQALEEVTEEGGAYLAVATKECTEEATATEKASKESAVATTKQTADSRGQGTVLKERADRAAQQSRYGPMGPLFAPRTRPRTPESGSLPLAPPREGKTPAMSAVAVFVTSGSPGFPAFADAMASRLAWTPVIPPRRELTAEMTFCTKDSMIGRIMYAWGDHLLHQGRSKLQWLHIPNTNLRALQF</sequence>
<protein>
    <submittedName>
        <fullName evidence="2">Uncharacterized protein</fullName>
    </submittedName>
</protein>
<dbReference type="Proteomes" id="UP001221757">
    <property type="component" value="Unassembled WGS sequence"/>
</dbReference>
<evidence type="ECO:0000313" key="3">
    <source>
        <dbReference type="Proteomes" id="UP001221757"/>
    </source>
</evidence>
<proteinExistence type="predicted"/>
<dbReference type="EMBL" id="JARKIE010000173">
    <property type="protein sequence ID" value="KAJ7671741.1"/>
    <property type="molecule type" value="Genomic_DNA"/>
</dbReference>
<feature type="compositionally biased region" description="Polar residues" evidence="1">
    <location>
        <begin position="122"/>
        <end position="134"/>
    </location>
</feature>
<evidence type="ECO:0000313" key="2">
    <source>
        <dbReference type="EMBL" id="KAJ7671741.1"/>
    </source>
</evidence>
<reference evidence="2" key="1">
    <citation type="submission" date="2023-03" db="EMBL/GenBank/DDBJ databases">
        <title>Massive genome expansion in bonnet fungi (Mycena s.s.) driven by repeated elements and novel gene families across ecological guilds.</title>
        <authorList>
            <consortium name="Lawrence Berkeley National Laboratory"/>
            <person name="Harder C.B."/>
            <person name="Miyauchi S."/>
            <person name="Viragh M."/>
            <person name="Kuo A."/>
            <person name="Thoen E."/>
            <person name="Andreopoulos B."/>
            <person name="Lu D."/>
            <person name="Skrede I."/>
            <person name="Drula E."/>
            <person name="Henrissat B."/>
            <person name="Morin E."/>
            <person name="Kohler A."/>
            <person name="Barry K."/>
            <person name="LaButti K."/>
            <person name="Morin E."/>
            <person name="Salamov A."/>
            <person name="Lipzen A."/>
            <person name="Mereny Z."/>
            <person name="Hegedus B."/>
            <person name="Baldrian P."/>
            <person name="Stursova M."/>
            <person name="Weitz H."/>
            <person name="Taylor A."/>
            <person name="Grigoriev I.V."/>
            <person name="Nagy L.G."/>
            <person name="Martin F."/>
            <person name="Kauserud H."/>
        </authorList>
    </citation>
    <scope>NUCLEOTIDE SEQUENCE</scope>
    <source>
        <strain evidence="2">CBHHK067</strain>
    </source>
</reference>
<dbReference type="AlphaFoldDB" id="A0AAD7CZG3"/>
<feature type="compositionally biased region" description="Polar residues" evidence="1">
    <location>
        <begin position="20"/>
        <end position="32"/>
    </location>
</feature>